<evidence type="ECO:0000256" key="9">
    <source>
        <dbReference type="ARBA" id="ARBA00050776"/>
    </source>
</evidence>
<keyword evidence="8" id="KW-0411">Iron-sulfur</keyword>
<comment type="catalytic activity">
    <reaction evidence="9">
        <text>(sulfur carrier)-H + L-cysteine = (sulfur carrier)-SH + L-alanine</text>
        <dbReference type="Rhea" id="RHEA:43892"/>
        <dbReference type="Rhea" id="RHEA-COMP:14737"/>
        <dbReference type="Rhea" id="RHEA-COMP:14739"/>
        <dbReference type="ChEBI" id="CHEBI:29917"/>
        <dbReference type="ChEBI" id="CHEBI:35235"/>
        <dbReference type="ChEBI" id="CHEBI:57972"/>
        <dbReference type="ChEBI" id="CHEBI:64428"/>
        <dbReference type="EC" id="2.8.1.7"/>
    </reaction>
</comment>
<dbReference type="Gene3D" id="3.40.640.10">
    <property type="entry name" value="Type I PLP-dependent aspartate aminotransferase-like (Major domain)"/>
    <property type="match status" value="1"/>
</dbReference>
<evidence type="ECO:0000256" key="7">
    <source>
        <dbReference type="ARBA" id="ARBA00023004"/>
    </source>
</evidence>
<dbReference type="SUPFAM" id="SSF53383">
    <property type="entry name" value="PLP-dependent transferases"/>
    <property type="match status" value="1"/>
</dbReference>
<dbReference type="InterPro" id="IPR016454">
    <property type="entry name" value="Cysteine_dSase"/>
</dbReference>
<dbReference type="InterPro" id="IPR015424">
    <property type="entry name" value="PyrdxlP-dep_Trfase"/>
</dbReference>
<dbReference type="PIRSF" id="PIRSF005572">
    <property type="entry name" value="NifS"/>
    <property type="match status" value="1"/>
</dbReference>
<proteinExistence type="inferred from homology"/>
<dbReference type="InterPro" id="IPR015421">
    <property type="entry name" value="PyrdxlP-dep_Trfase_major"/>
</dbReference>
<dbReference type="Proteomes" id="UP001596022">
    <property type="component" value="Unassembled WGS sequence"/>
</dbReference>
<comment type="similarity">
    <text evidence="2">Belongs to the class-V pyridoxal-phosphate-dependent aminotransferase family. NifS/IscS subfamily.</text>
</comment>
<keyword evidence="4" id="KW-0808">Transferase</keyword>
<dbReference type="PROSITE" id="PS00595">
    <property type="entry name" value="AA_TRANSFER_CLASS_5"/>
    <property type="match status" value="1"/>
</dbReference>
<protein>
    <recommendedName>
        <fullName evidence="3">cysteine desulfurase</fullName>
        <ecNumber evidence="3">2.8.1.7</ecNumber>
    </recommendedName>
</protein>
<evidence type="ECO:0000256" key="10">
    <source>
        <dbReference type="RuleBase" id="RU004504"/>
    </source>
</evidence>
<organism evidence="12 13">
    <name type="scientific">Camelliibacillus cellulosilyticus</name>
    <dbReference type="NCBI Taxonomy" id="2174486"/>
    <lineage>
        <taxon>Bacteria</taxon>
        <taxon>Bacillati</taxon>
        <taxon>Bacillota</taxon>
        <taxon>Bacilli</taxon>
        <taxon>Bacillales</taxon>
        <taxon>Sporolactobacillaceae</taxon>
        <taxon>Camelliibacillus</taxon>
    </lineage>
</organism>
<evidence type="ECO:0000256" key="2">
    <source>
        <dbReference type="ARBA" id="ARBA00006490"/>
    </source>
</evidence>
<dbReference type="PANTHER" id="PTHR11601">
    <property type="entry name" value="CYSTEINE DESULFURYLASE FAMILY MEMBER"/>
    <property type="match status" value="1"/>
</dbReference>
<comment type="cofactor">
    <cofactor evidence="1 10">
        <name>pyridoxal 5'-phosphate</name>
        <dbReference type="ChEBI" id="CHEBI:597326"/>
    </cofactor>
</comment>
<comment type="caution">
    <text evidence="12">The sequence shown here is derived from an EMBL/GenBank/DDBJ whole genome shotgun (WGS) entry which is preliminary data.</text>
</comment>
<evidence type="ECO:0000256" key="8">
    <source>
        <dbReference type="ARBA" id="ARBA00023014"/>
    </source>
</evidence>
<evidence type="ECO:0000256" key="5">
    <source>
        <dbReference type="ARBA" id="ARBA00022723"/>
    </source>
</evidence>
<dbReference type="RefSeq" id="WP_376845115.1">
    <property type="nucleotide sequence ID" value="NZ_JBHSFW010000001.1"/>
</dbReference>
<dbReference type="InterPro" id="IPR000192">
    <property type="entry name" value="Aminotrans_V_dom"/>
</dbReference>
<dbReference type="EC" id="2.8.1.7" evidence="3"/>
<name>A0ABV9GN76_9BACL</name>
<evidence type="ECO:0000256" key="6">
    <source>
        <dbReference type="ARBA" id="ARBA00022898"/>
    </source>
</evidence>
<keyword evidence="5" id="KW-0479">Metal-binding</keyword>
<keyword evidence="7" id="KW-0408">Iron</keyword>
<evidence type="ECO:0000313" key="12">
    <source>
        <dbReference type="EMBL" id="MFC4618110.1"/>
    </source>
</evidence>
<dbReference type="PANTHER" id="PTHR11601:SF34">
    <property type="entry name" value="CYSTEINE DESULFURASE"/>
    <property type="match status" value="1"/>
</dbReference>
<gene>
    <name evidence="12" type="ORF">ACFO4N_05125</name>
</gene>
<keyword evidence="6" id="KW-0663">Pyridoxal phosphate</keyword>
<dbReference type="NCBIfam" id="NF002806">
    <property type="entry name" value="PRK02948.1"/>
    <property type="match status" value="1"/>
</dbReference>
<evidence type="ECO:0000259" key="11">
    <source>
        <dbReference type="Pfam" id="PF00266"/>
    </source>
</evidence>
<dbReference type="Pfam" id="PF00266">
    <property type="entry name" value="Aminotran_5"/>
    <property type="match status" value="1"/>
</dbReference>
<feature type="domain" description="Aminotransferase class V" evidence="11">
    <location>
        <begin position="4"/>
        <end position="365"/>
    </location>
</feature>
<dbReference type="InterPro" id="IPR015422">
    <property type="entry name" value="PyrdxlP-dep_Trfase_small"/>
</dbReference>
<sequence>MEAIYLDHAATTPTHPNVVEAMVPVYQKVFGNPSSIHQFGREARRLVDDARSRVAEAIGAKPKEIVFTSGGTEADNLAIIGTAMANRETGRHIITTAVEHHAVLNTCRYLEHVGFEVTYLAVDKQGRIDIQDFFSALRDDTILATIMYGNNEVGTLQPVKAIAAALKDHRAIFHTDAVQAFGVKDVDVNRLGVDLMSMTAHKINGPKGIGFLYVREGVTLVSHQHGGEQERKRRAGTLDVPGIVGLQKAVEIAASERHEKSELYARLRARLLKILDERKVNYSINGDPENGLAHIVNLYFPGTNVETLLTALDLNGVAVSSGSACTAGSIDPSHVLTAMYGPNAAEAKSSIRISFGLYNTEDQIEDATNILADTVLRMV</sequence>
<dbReference type="Gene3D" id="1.10.260.50">
    <property type="match status" value="1"/>
</dbReference>
<dbReference type="InterPro" id="IPR020578">
    <property type="entry name" value="Aminotrans_V_PyrdxlP_BS"/>
</dbReference>
<reference evidence="13" key="1">
    <citation type="journal article" date="2019" name="Int. J. Syst. Evol. Microbiol.">
        <title>The Global Catalogue of Microorganisms (GCM) 10K type strain sequencing project: providing services to taxonomists for standard genome sequencing and annotation.</title>
        <authorList>
            <consortium name="The Broad Institute Genomics Platform"/>
            <consortium name="The Broad Institute Genome Sequencing Center for Infectious Disease"/>
            <person name="Wu L."/>
            <person name="Ma J."/>
        </authorList>
    </citation>
    <scope>NUCLEOTIDE SEQUENCE [LARGE SCALE GENOMIC DNA]</scope>
    <source>
        <strain evidence="13">CGMCC 1.16306</strain>
    </source>
</reference>
<dbReference type="Gene3D" id="3.90.1150.10">
    <property type="entry name" value="Aspartate Aminotransferase, domain 1"/>
    <property type="match status" value="1"/>
</dbReference>
<evidence type="ECO:0000256" key="4">
    <source>
        <dbReference type="ARBA" id="ARBA00022679"/>
    </source>
</evidence>
<evidence type="ECO:0000313" key="13">
    <source>
        <dbReference type="Proteomes" id="UP001596022"/>
    </source>
</evidence>
<accession>A0ABV9GN76</accession>
<dbReference type="EMBL" id="JBHSFW010000001">
    <property type="protein sequence ID" value="MFC4618110.1"/>
    <property type="molecule type" value="Genomic_DNA"/>
</dbReference>
<keyword evidence="13" id="KW-1185">Reference proteome</keyword>
<evidence type="ECO:0000256" key="3">
    <source>
        <dbReference type="ARBA" id="ARBA00012239"/>
    </source>
</evidence>
<evidence type="ECO:0000256" key="1">
    <source>
        <dbReference type="ARBA" id="ARBA00001933"/>
    </source>
</evidence>